<keyword evidence="1" id="KW-0805">Transcription regulation</keyword>
<evidence type="ECO:0000313" key="5">
    <source>
        <dbReference type="EMBL" id="QQN89540.1"/>
    </source>
</evidence>
<proteinExistence type="predicted"/>
<dbReference type="EMBL" id="CP060811">
    <property type="protein sequence ID" value="QQN89540.1"/>
    <property type="molecule type" value="Genomic_DNA"/>
</dbReference>
<dbReference type="InterPro" id="IPR036286">
    <property type="entry name" value="LexA/Signal_pep-like_sf"/>
</dbReference>
<dbReference type="GO" id="GO:0003677">
    <property type="term" value="F:DNA binding"/>
    <property type="evidence" value="ECO:0007669"/>
    <property type="project" value="UniProtKB-KW"/>
</dbReference>
<name>A0A7T7WKU1_9GAMM</name>
<sequence>MGFSMSSLMQIHEIRLKNTRDLMKKSGLSRTDFAEKVGLSYNLLSQYIGKNPTKNIGDETALKIEEAFGKPKGFLDQASAVNISLDEASQSEKLTEMTPVSNVRPSRRKLRKIPVLDFVQAGIWREVVYDGVHPKDETYTSYEGKDPNAVFSLEIDGLSMAPEFMPGDEIVVDAALDPKPGSLVVAQEIQHGVAMTTFKKYRVVGVNEHGVDIIELVPLNPDFPTYNSSQIEISIIGVVVQHHKDFKY</sequence>
<keyword evidence="2" id="KW-0238">DNA-binding</keyword>
<dbReference type="AlphaFoldDB" id="A0A7T7WKU1"/>
<dbReference type="InterPro" id="IPR001387">
    <property type="entry name" value="Cro/C1-type_HTH"/>
</dbReference>
<dbReference type="SUPFAM" id="SSF47413">
    <property type="entry name" value="lambda repressor-like DNA-binding domains"/>
    <property type="match status" value="1"/>
</dbReference>
<keyword evidence="3" id="KW-0804">Transcription</keyword>
<evidence type="ECO:0000313" key="6">
    <source>
        <dbReference type="Proteomes" id="UP000596079"/>
    </source>
</evidence>
<dbReference type="CDD" id="cd06529">
    <property type="entry name" value="S24_LexA-like"/>
    <property type="match status" value="1"/>
</dbReference>
<dbReference type="InterPro" id="IPR015927">
    <property type="entry name" value="Peptidase_S24_S26A/B/C"/>
</dbReference>
<dbReference type="Pfam" id="PF01381">
    <property type="entry name" value="HTH_3"/>
    <property type="match status" value="1"/>
</dbReference>
<evidence type="ECO:0000256" key="2">
    <source>
        <dbReference type="ARBA" id="ARBA00023125"/>
    </source>
</evidence>
<evidence type="ECO:0000259" key="4">
    <source>
        <dbReference type="PROSITE" id="PS50943"/>
    </source>
</evidence>
<gene>
    <name evidence="5" type="ORF">IAQ69_07075</name>
</gene>
<dbReference type="InterPro" id="IPR039418">
    <property type="entry name" value="LexA-like"/>
</dbReference>
<dbReference type="PANTHER" id="PTHR40661:SF3">
    <property type="entry name" value="FELS-1 PROPHAGE TRANSCRIPTIONAL REGULATOR"/>
    <property type="match status" value="1"/>
</dbReference>
<evidence type="ECO:0000256" key="1">
    <source>
        <dbReference type="ARBA" id="ARBA00023015"/>
    </source>
</evidence>
<dbReference type="InterPro" id="IPR010982">
    <property type="entry name" value="Lambda_DNA-bd_dom_sf"/>
</dbReference>
<evidence type="ECO:0000256" key="3">
    <source>
        <dbReference type="ARBA" id="ARBA00023163"/>
    </source>
</evidence>
<dbReference type="Gene3D" id="1.10.260.40">
    <property type="entry name" value="lambda repressor-like DNA-binding domains"/>
    <property type="match status" value="1"/>
</dbReference>
<dbReference type="Gene3D" id="2.10.109.10">
    <property type="entry name" value="Umud Fragment, subunit A"/>
    <property type="match status" value="1"/>
</dbReference>
<protein>
    <submittedName>
        <fullName evidence="5">LexA family transcriptional regulator</fullName>
    </submittedName>
</protein>
<dbReference type="PROSITE" id="PS50943">
    <property type="entry name" value="HTH_CROC1"/>
    <property type="match status" value="1"/>
</dbReference>
<dbReference type="SUPFAM" id="SSF51306">
    <property type="entry name" value="LexA/Signal peptidase"/>
    <property type="match status" value="1"/>
</dbReference>
<dbReference type="PANTHER" id="PTHR40661">
    <property type="match status" value="1"/>
</dbReference>
<dbReference type="Pfam" id="PF00717">
    <property type="entry name" value="Peptidase_S24"/>
    <property type="match status" value="1"/>
</dbReference>
<feature type="domain" description="HTH cro/C1-type" evidence="4">
    <location>
        <begin position="20"/>
        <end position="75"/>
    </location>
</feature>
<dbReference type="SMART" id="SM00530">
    <property type="entry name" value="HTH_XRE"/>
    <property type="match status" value="1"/>
</dbReference>
<accession>A0A7T7WKU1</accession>
<organism evidence="5 6">
    <name type="scientific">Acinetobacter variabilis</name>
    <dbReference type="NCBI Taxonomy" id="70346"/>
    <lineage>
        <taxon>Bacteria</taxon>
        <taxon>Pseudomonadati</taxon>
        <taxon>Pseudomonadota</taxon>
        <taxon>Gammaproteobacteria</taxon>
        <taxon>Moraxellales</taxon>
        <taxon>Moraxellaceae</taxon>
        <taxon>Acinetobacter</taxon>
    </lineage>
</organism>
<dbReference type="Proteomes" id="UP000596079">
    <property type="component" value="Chromosome"/>
</dbReference>
<dbReference type="CDD" id="cd00093">
    <property type="entry name" value="HTH_XRE"/>
    <property type="match status" value="1"/>
</dbReference>
<reference evidence="5 6" key="1">
    <citation type="submission" date="2020-08" db="EMBL/GenBank/DDBJ databases">
        <title>Emergence of ISAba1-mediated novel tet(X) in Acinetobacter variabilis from a chicken farm.</title>
        <authorList>
            <person name="Peng K."/>
            <person name="Li R."/>
        </authorList>
    </citation>
    <scope>NUCLEOTIDE SEQUENCE [LARGE SCALE GENOMIC DNA]</scope>
    <source>
        <strain evidence="5 6">XM9F202-2</strain>
    </source>
</reference>